<dbReference type="RefSeq" id="WP_014554937.1">
    <property type="nucleotide sequence ID" value="NC_017457.1"/>
</dbReference>
<protein>
    <submittedName>
        <fullName evidence="2">Probable secreted glycoprotein</fullName>
    </submittedName>
</protein>
<dbReference type="HOGENOM" id="CLU_929404_0_0_2"/>
<evidence type="ECO:0000313" key="3">
    <source>
        <dbReference type="Proteomes" id="UP000007954"/>
    </source>
</evidence>
<name>G0LNE5_HALWC</name>
<dbReference type="GeneID" id="12445582"/>
<dbReference type="PROSITE" id="PS51257">
    <property type="entry name" value="PROKAR_LIPOPROTEIN"/>
    <property type="match status" value="1"/>
</dbReference>
<evidence type="ECO:0000256" key="1">
    <source>
        <dbReference type="SAM" id="MobiDB-lite"/>
    </source>
</evidence>
<dbReference type="EMBL" id="FR746100">
    <property type="protein sequence ID" value="CCC41951.1"/>
    <property type="molecule type" value="Genomic_DNA"/>
</dbReference>
<organism evidence="2 3">
    <name type="scientific">Haloquadratum walsbyi (strain DSM 16854 / JCM 12705 / C23)</name>
    <dbReference type="NCBI Taxonomy" id="768065"/>
    <lineage>
        <taxon>Archaea</taxon>
        <taxon>Methanobacteriati</taxon>
        <taxon>Methanobacteriota</taxon>
        <taxon>Stenosarchaea group</taxon>
        <taxon>Halobacteria</taxon>
        <taxon>Halobacteriales</taxon>
        <taxon>Haloferacaceae</taxon>
        <taxon>Haloquadratum</taxon>
    </lineage>
</organism>
<accession>G0LNE5</accession>
<proteinExistence type="predicted"/>
<feature type="region of interest" description="Disordered" evidence="1">
    <location>
        <begin position="25"/>
        <end position="55"/>
    </location>
</feature>
<keyword evidence="2" id="KW-0614">Plasmid</keyword>
<geneLocation type="plasmid" evidence="2 3">
    <name>PL100</name>
</geneLocation>
<dbReference type="Proteomes" id="UP000007954">
    <property type="component" value="Plasmid PL100"/>
</dbReference>
<dbReference type="KEGG" id="hwc:Hqrw_5079"/>
<gene>
    <name evidence="2" type="ordered locus">Hqrw_5079</name>
</gene>
<sequence length="299" mass="32675">MPSRRNLLKIGASTCTATIIAGCFGGDSDSEDTSTNVPEETPSEEETPTETDTPEDVSLFADYGINETGFTVELTQSALGEVAQIQLETPSEERIIEIQETITEYTFEIVSDRAGVWSLTALTSNDDAVETVEVEITFEASVEEIGTLAQLGITGESPEYEQVHMQMTIINDGDVPLEPDQDKIELVVPGLNIDVPTFDADTSFSAEDEDDIITSGNDGIYTTATDSLIRAPFTLETYNLPDGVDRDDPVGESFQGQIKIVYEAEREDTTVPIDVIMGDNVMEFNSTSVYYEGTEVKKR</sequence>
<reference evidence="2 3" key="1">
    <citation type="journal article" date="2011" name="PLoS ONE">
        <title>Haloquadratum walsbyi: limited diversity in a global pond.</title>
        <authorList>
            <person name="Dyall-Smith M."/>
            <person name="Pfeiffer F."/>
            <person name="Klee K."/>
            <person name="Palm P."/>
            <person name="Gross K."/>
            <person name="Schuster S.C."/>
            <person name="Rampp M."/>
            <person name="Oesterhelt D."/>
        </authorList>
    </citation>
    <scope>NUCLEOTIDE SEQUENCE [LARGE SCALE GENOMIC DNA]</scope>
    <source>
        <strain evidence="3">DSM 16854 / JCM 12705 / C23</strain>
        <plasmid evidence="3">Plasmid PL100</plasmid>
    </source>
</reference>
<feature type="compositionally biased region" description="Acidic residues" evidence="1">
    <location>
        <begin position="41"/>
        <end position="55"/>
    </location>
</feature>
<dbReference type="AlphaFoldDB" id="G0LNE5"/>
<evidence type="ECO:0000313" key="2">
    <source>
        <dbReference type="EMBL" id="CCC41951.1"/>
    </source>
</evidence>